<sequence>MAGMGVSIYYSAERERALTGEEQATVDEIATRCNRALADDLRERLPDWHADGEVPPELDDPAYLSEGLHFYKPPLEPGEVLAGSSKLSHGACGLEHCFVQVHHFAEALAELRRRLSGAVWRVHIDGTDLPWDEHTGRYVLD</sequence>
<keyword evidence="2" id="KW-1185">Reference proteome</keyword>
<dbReference type="Proteomes" id="UP000292235">
    <property type="component" value="Chromosome"/>
</dbReference>
<gene>
    <name evidence="1" type="ORF">EKD16_08850</name>
</gene>
<reference evidence="1 2" key="1">
    <citation type="submission" date="2019-02" db="EMBL/GenBank/DDBJ databases">
        <authorList>
            <person name="Khodamoradi S."/>
            <person name="Hahnke R.L."/>
            <person name="Kaempfer P."/>
            <person name="Schumann P."/>
            <person name="Rohde M."/>
            <person name="Steinert M."/>
            <person name="Luzhetskyy A."/>
            <person name="Wink J."/>
            <person name="Ruckert C."/>
        </authorList>
    </citation>
    <scope>NUCLEOTIDE SEQUENCE [LARGE SCALE GENOMIC DNA]</scope>
    <source>
        <strain evidence="1 2">M2</strain>
    </source>
</reference>
<dbReference type="KEGG" id="strr:EKD16_08850"/>
<proteinExistence type="predicted"/>
<accession>A0A4P6Q412</accession>
<dbReference type="EMBL" id="CP036455">
    <property type="protein sequence ID" value="QBI53564.1"/>
    <property type="molecule type" value="Genomic_DNA"/>
</dbReference>
<evidence type="ECO:0000313" key="2">
    <source>
        <dbReference type="Proteomes" id="UP000292235"/>
    </source>
</evidence>
<name>A0A4P6Q412_9ACTN</name>
<organism evidence="1 2">
    <name type="scientific">Streptomonospora litoralis</name>
    <dbReference type="NCBI Taxonomy" id="2498135"/>
    <lineage>
        <taxon>Bacteria</taxon>
        <taxon>Bacillati</taxon>
        <taxon>Actinomycetota</taxon>
        <taxon>Actinomycetes</taxon>
        <taxon>Streptosporangiales</taxon>
        <taxon>Nocardiopsidaceae</taxon>
        <taxon>Streptomonospora</taxon>
    </lineage>
</organism>
<evidence type="ECO:0000313" key="1">
    <source>
        <dbReference type="EMBL" id="QBI53564.1"/>
    </source>
</evidence>
<dbReference type="AlphaFoldDB" id="A0A4P6Q412"/>
<protein>
    <submittedName>
        <fullName evidence="1">Uncharacterized protein</fullName>
    </submittedName>
</protein>